<dbReference type="AlphaFoldDB" id="A0A9I9D9Q3"/>
<evidence type="ECO:0000256" key="1">
    <source>
        <dbReference type="SAM" id="MobiDB-lite"/>
    </source>
</evidence>
<name>A0A9I9D9Q3_CUCME</name>
<accession>A0A9I9D9Q3</accession>
<dbReference type="Gramene" id="MELO3C015190.2.1">
    <property type="protein sequence ID" value="MELO3C015190.2.1"/>
    <property type="gene ID" value="MELO3C015190.2"/>
</dbReference>
<sequence length="61" mass="7155">MDSPSSSYMDVGLSTSYIHGHERGHGKYNEYLYYETPAEVSDLQEYQQESKNQEEPKQHRV</sequence>
<feature type="region of interest" description="Disordered" evidence="1">
    <location>
        <begin position="42"/>
        <end position="61"/>
    </location>
</feature>
<protein>
    <submittedName>
        <fullName evidence="2">Uncharacterized protein</fullName>
    </submittedName>
</protein>
<dbReference type="EnsemblPlants" id="MELO3C015190.2.1">
    <property type="protein sequence ID" value="MELO3C015190.2.1"/>
    <property type="gene ID" value="MELO3C015190.2"/>
</dbReference>
<organism evidence="2">
    <name type="scientific">Cucumis melo</name>
    <name type="common">Muskmelon</name>
    <dbReference type="NCBI Taxonomy" id="3656"/>
    <lineage>
        <taxon>Eukaryota</taxon>
        <taxon>Viridiplantae</taxon>
        <taxon>Streptophyta</taxon>
        <taxon>Embryophyta</taxon>
        <taxon>Tracheophyta</taxon>
        <taxon>Spermatophyta</taxon>
        <taxon>Magnoliopsida</taxon>
        <taxon>eudicotyledons</taxon>
        <taxon>Gunneridae</taxon>
        <taxon>Pentapetalae</taxon>
        <taxon>rosids</taxon>
        <taxon>fabids</taxon>
        <taxon>Cucurbitales</taxon>
        <taxon>Cucurbitaceae</taxon>
        <taxon>Benincaseae</taxon>
        <taxon>Cucumis</taxon>
    </lineage>
</organism>
<feature type="compositionally biased region" description="Basic and acidic residues" evidence="1">
    <location>
        <begin position="51"/>
        <end position="61"/>
    </location>
</feature>
<reference evidence="2" key="1">
    <citation type="submission" date="2023-03" db="UniProtKB">
        <authorList>
            <consortium name="EnsemblPlants"/>
        </authorList>
    </citation>
    <scope>IDENTIFICATION</scope>
</reference>
<evidence type="ECO:0000313" key="2">
    <source>
        <dbReference type="EnsemblPlants" id="MELO3C015190.2.1"/>
    </source>
</evidence>
<proteinExistence type="predicted"/>